<organism evidence="3 4">
    <name type="scientific">Rotaria magnacalcarata</name>
    <dbReference type="NCBI Taxonomy" id="392030"/>
    <lineage>
        <taxon>Eukaryota</taxon>
        <taxon>Metazoa</taxon>
        <taxon>Spiralia</taxon>
        <taxon>Gnathifera</taxon>
        <taxon>Rotifera</taxon>
        <taxon>Eurotatoria</taxon>
        <taxon>Bdelloidea</taxon>
        <taxon>Philodinida</taxon>
        <taxon>Philodinidae</taxon>
        <taxon>Rotaria</taxon>
    </lineage>
</organism>
<proteinExistence type="predicted"/>
<dbReference type="EMBL" id="CAJOBJ010370573">
    <property type="protein sequence ID" value="CAF5223217.1"/>
    <property type="molecule type" value="Genomic_DNA"/>
</dbReference>
<evidence type="ECO:0000313" key="4">
    <source>
        <dbReference type="Proteomes" id="UP000681720"/>
    </source>
</evidence>
<dbReference type="Pfam" id="PF08161">
    <property type="entry name" value="RRP12_HEAT"/>
    <property type="match status" value="1"/>
</dbReference>
<evidence type="ECO:0000259" key="1">
    <source>
        <dbReference type="Pfam" id="PF08161"/>
    </source>
</evidence>
<dbReference type="Proteomes" id="UP000681720">
    <property type="component" value="Unassembled WGS sequence"/>
</dbReference>
<dbReference type="InterPro" id="IPR052087">
    <property type="entry name" value="RRP12"/>
</dbReference>
<sequence>DNLREKGDLTNSTVLSTLQDQIWSLFPGYCSYPTDLSISFKLVAKGIGTSLTKRPDLRLHLLAGLRNLISKTNNESDREEIAKYAKNYLPLLFNLYTSEKWNASRDPVRQSVFET</sequence>
<dbReference type="Proteomes" id="UP000681967">
    <property type="component" value="Unassembled WGS sequence"/>
</dbReference>
<evidence type="ECO:0000313" key="2">
    <source>
        <dbReference type="EMBL" id="CAF5159631.1"/>
    </source>
</evidence>
<feature type="non-terminal residue" evidence="3">
    <location>
        <position position="115"/>
    </location>
</feature>
<dbReference type="InterPro" id="IPR012978">
    <property type="entry name" value="HEAT_RRP12"/>
</dbReference>
<dbReference type="PANTHER" id="PTHR48287">
    <property type="entry name" value="ARM REPEAT SUPERFAMILY PROTEIN"/>
    <property type="match status" value="1"/>
</dbReference>
<dbReference type="PANTHER" id="PTHR48287:SF1">
    <property type="entry name" value="ARM REPEAT SUPERFAMILY PROTEIN"/>
    <property type="match status" value="1"/>
</dbReference>
<dbReference type="AlphaFoldDB" id="A0A8S3JTF8"/>
<evidence type="ECO:0000313" key="3">
    <source>
        <dbReference type="EMBL" id="CAF5223217.1"/>
    </source>
</evidence>
<name>A0A8S3JTF8_9BILA</name>
<dbReference type="GO" id="GO:0005634">
    <property type="term" value="C:nucleus"/>
    <property type="evidence" value="ECO:0007669"/>
    <property type="project" value="UniProtKB-SubCell"/>
</dbReference>
<accession>A0A8S3JTF8</accession>
<protein>
    <recommendedName>
        <fullName evidence="1">RRP12 HEAT domain-containing protein</fullName>
    </recommendedName>
</protein>
<gene>
    <name evidence="2" type="ORF">BYL167_LOCUS74200</name>
    <name evidence="3" type="ORF">GIL414_LOCUS85472</name>
</gene>
<reference evidence="3" key="1">
    <citation type="submission" date="2021-02" db="EMBL/GenBank/DDBJ databases">
        <authorList>
            <person name="Nowell W R."/>
        </authorList>
    </citation>
    <scope>NUCLEOTIDE SEQUENCE</scope>
</reference>
<dbReference type="EMBL" id="CAJOBH010264534">
    <property type="protein sequence ID" value="CAF5159631.1"/>
    <property type="molecule type" value="Genomic_DNA"/>
</dbReference>
<feature type="non-terminal residue" evidence="3">
    <location>
        <position position="1"/>
    </location>
</feature>
<comment type="caution">
    <text evidence="3">The sequence shown here is derived from an EMBL/GenBank/DDBJ whole genome shotgun (WGS) entry which is preliminary data.</text>
</comment>
<feature type="domain" description="RRP12 HEAT" evidence="1">
    <location>
        <begin position="3"/>
        <end position="98"/>
    </location>
</feature>